<keyword evidence="10 16" id="KW-0548">Nucleotidyltransferase</keyword>
<evidence type="ECO:0000256" key="2">
    <source>
        <dbReference type="ARBA" id="ARBA00004141"/>
    </source>
</evidence>
<comment type="subcellular location">
    <subcellularLocation>
        <location evidence="2">Membrane</location>
        <topology evidence="2">Multi-pass membrane protein</topology>
    </subcellularLocation>
</comment>
<evidence type="ECO:0000313" key="20">
    <source>
        <dbReference type="Proteomes" id="UP001187531"/>
    </source>
</evidence>
<evidence type="ECO:0000256" key="11">
    <source>
        <dbReference type="ARBA" id="ARBA00022989"/>
    </source>
</evidence>
<comment type="similarity">
    <text evidence="5 16 17">Belongs to the CDS family.</text>
</comment>
<feature type="transmembrane region" description="Helical" evidence="16">
    <location>
        <begin position="268"/>
        <end position="286"/>
    </location>
</feature>
<feature type="transmembrane region" description="Helical" evidence="16">
    <location>
        <begin position="74"/>
        <end position="107"/>
    </location>
</feature>
<comment type="catalytic activity">
    <reaction evidence="1 16 17">
        <text>a 1,2-diacyl-sn-glycero-3-phosphate + CTP + H(+) = a CDP-1,2-diacyl-sn-glycerol + diphosphate</text>
        <dbReference type="Rhea" id="RHEA:16229"/>
        <dbReference type="ChEBI" id="CHEBI:15378"/>
        <dbReference type="ChEBI" id="CHEBI:33019"/>
        <dbReference type="ChEBI" id="CHEBI:37563"/>
        <dbReference type="ChEBI" id="CHEBI:58332"/>
        <dbReference type="ChEBI" id="CHEBI:58608"/>
        <dbReference type="EC" id="2.7.7.41"/>
    </reaction>
</comment>
<feature type="transmembrane region" description="Helical" evidence="16">
    <location>
        <begin position="128"/>
        <end position="147"/>
    </location>
</feature>
<feature type="compositionally biased region" description="Low complexity" evidence="18">
    <location>
        <begin position="1"/>
        <end position="10"/>
    </location>
</feature>
<evidence type="ECO:0000256" key="15">
    <source>
        <dbReference type="ARBA" id="ARBA00023264"/>
    </source>
</evidence>
<comment type="pathway">
    <text evidence="4">Lipid metabolism.</text>
</comment>
<dbReference type="Pfam" id="PF01148">
    <property type="entry name" value="CTP_transf_1"/>
    <property type="match status" value="1"/>
</dbReference>
<dbReference type="GO" id="GO:0016024">
    <property type="term" value="P:CDP-diacylglycerol biosynthetic process"/>
    <property type="evidence" value="ECO:0007669"/>
    <property type="project" value="UniProtKB-UniRule"/>
</dbReference>
<keyword evidence="20" id="KW-1185">Reference proteome</keyword>
<dbReference type="InterPro" id="IPR016720">
    <property type="entry name" value="PC_Trfase_euk"/>
</dbReference>
<keyword evidence="14 16" id="KW-0594">Phospholipid biosynthesis</keyword>
<evidence type="ECO:0000256" key="16">
    <source>
        <dbReference type="PIRNR" id="PIRNR018269"/>
    </source>
</evidence>
<keyword evidence="9 16" id="KW-0812">Transmembrane</keyword>
<evidence type="ECO:0000256" key="17">
    <source>
        <dbReference type="RuleBase" id="RU003938"/>
    </source>
</evidence>
<gene>
    <name evidence="19" type="ORF">QYM36_010285</name>
</gene>
<evidence type="ECO:0000256" key="5">
    <source>
        <dbReference type="ARBA" id="ARBA00010185"/>
    </source>
</evidence>
<keyword evidence="7 16" id="KW-0444">Lipid biosynthesis</keyword>
<keyword evidence="15 16" id="KW-1208">Phospholipid metabolism</keyword>
<feature type="region of interest" description="Disordered" evidence="18">
    <location>
        <begin position="1"/>
        <end position="20"/>
    </location>
</feature>
<organism evidence="19 20">
    <name type="scientific">Artemia franciscana</name>
    <name type="common">Brine shrimp</name>
    <name type="synonym">Artemia sanfranciscana</name>
    <dbReference type="NCBI Taxonomy" id="6661"/>
    <lineage>
        <taxon>Eukaryota</taxon>
        <taxon>Metazoa</taxon>
        <taxon>Ecdysozoa</taxon>
        <taxon>Arthropoda</taxon>
        <taxon>Crustacea</taxon>
        <taxon>Branchiopoda</taxon>
        <taxon>Anostraca</taxon>
        <taxon>Artemiidae</taxon>
        <taxon>Artemia</taxon>
    </lineage>
</organism>
<reference evidence="19" key="1">
    <citation type="submission" date="2023-07" db="EMBL/GenBank/DDBJ databases">
        <title>Chromosome-level genome assembly of Artemia franciscana.</title>
        <authorList>
            <person name="Jo E."/>
        </authorList>
    </citation>
    <scope>NUCLEOTIDE SEQUENCE</scope>
    <source>
        <tissue evidence="19">Whole body</tissue>
    </source>
</reference>
<dbReference type="InterPro" id="IPR000374">
    <property type="entry name" value="PC_trans"/>
</dbReference>
<feature type="compositionally biased region" description="Basic and acidic residues" evidence="18">
    <location>
        <begin position="11"/>
        <end position="20"/>
    </location>
</feature>
<evidence type="ECO:0000256" key="7">
    <source>
        <dbReference type="ARBA" id="ARBA00022516"/>
    </source>
</evidence>
<evidence type="ECO:0000256" key="14">
    <source>
        <dbReference type="ARBA" id="ARBA00023209"/>
    </source>
</evidence>
<dbReference type="EC" id="2.7.7.41" evidence="6 16"/>
<evidence type="ECO:0000256" key="6">
    <source>
        <dbReference type="ARBA" id="ARBA00012487"/>
    </source>
</evidence>
<evidence type="ECO:0000313" key="19">
    <source>
        <dbReference type="EMBL" id="KAK2715656.1"/>
    </source>
</evidence>
<name>A0AA88HWV2_ARTSF</name>
<sequence length="447" mass="51593">MATLNSNDDSPSNKKNPDDNQRCKVIVSDPVLPIAPNRRNMKAKLSLALSSEINKVPKFLPVCLSAVPEGWKNFVIRTIFTILLFFFFGCIVYLGPVALTVTTLCVQMKCFGEIIKIGNDANHIPKRFWFRTLSWYFYIVFNLIFYGENFVDYFAVSASGPELLSGFLKYHHFICFILFMIGIVWFVLSLEKKFYLRLFSMLSLTHFALLIIILQSIFLIQNIFEGMIWFIVPVSIIIINDICAYLIGFFLGRTPLIKLSPKKTWEGYIGGSFLTIILSCLISHFLCRYDYFVLPVEFDKNLGIFSMAHERSYLFQLNDYVLPGIIGRIMKMLRFNTVIRTYPFVLHSLIIALFGSIIGPFGGFFASGFKRAFKVKDFGDTIPGHGGIMDRFDCQYLMATFIKVYIITFTRTPFPQRLLYQLLKMPREHQLLIYKILEKSLQNQGHL</sequence>
<protein>
    <recommendedName>
        <fullName evidence="6 16">Phosphatidate cytidylyltransferase</fullName>
        <ecNumber evidence="6 16">2.7.7.41</ecNumber>
    </recommendedName>
</protein>
<dbReference type="AlphaFoldDB" id="A0AA88HWV2"/>
<evidence type="ECO:0000256" key="13">
    <source>
        <dbReference type="ARBA" id="ARBA00023136"/>
    </source>
</evidence>
<feature type="transmembrane region" description="Helical" evidence="16">
    <location>
        <begin position="226"/>
        <end position="247"/>
    </location>
</feature>
<dbReference type="PIRSF" id="PIRSF018269">
    <property type="entry name" value="PC_trans_euk"/>
    <property type="match status" value="1"/>
</dbReference>
<evidence type="ECO:0000256" key="18">
    <source>
        <dbReference type="SAM" id="MobiDB-lite"/>
    </source>
</evidence>
<evidence type="ECO:0000256" key="3">
    <source>
        <dbReference type="ARBA" id="ARBA00005119"/>
    </source>
</evidence>
<dbReference type="Proteomes" id="UP001187531">
    <property type="component" value="Unassembled WGS sequence"/>
</dbReference>
<proteinExistence type="inferred from homology"/>
<accession>A0AA88HWV2</accession>
<evidence type="ECO:0000256" key="1">
    <source>
        <dbReference type="ARBA" id="ARBA00001698"/>
    </source>
</evidence>
<dbReference type="EMBL" id="JAVRJZ010000012">
    <property type="protein sequence ID" value="KAK2715656.1"/>
    <property type="molecule type" value="Genomic_DNA"/>
</dbReference>
<keyword evidence="11 16" id="KW-1133">Transmembrane helix</keyword>
<dbReference type="PANTHER" id="PTHR13773:SF8">
    <property type="entry name" value="PHOSPHATIDATE CYTIDYLYLTRANSFERASE, PHOTORECEPTOR-SPECIFIC"/>
    <property type="match status" value="1"/>
</dbReference>
<dbReference type="GO" id="GO:0005789">
    <property type="term" value="C:endoplasmic reticulum membrane"/>
    <property type="evidence" value="ECO:0007669"/>
    <property type="project" value="TreeGrafter"/>
</dbReference>
<evidence type="ECO:0000256" key="9">
    <source>
        <dbReference type="ARBA" id="ARBA00022692"/>
    </source>
</evidence>
<comment type="pathway">
    <text evidence="3 16 17">Phospholipid metabolism; CDP-diacylglycerol biosynthesis; CDP-diacylglycerol from sn-glycerol 3-phosphate: step 3/3.</text>
</comment>
<feature type="transmembrane region" description="Helical" evidence="16">
    <location>
        <begin position="195"/>
        <end position="220"/>
    </location>
</feature>
<dbReference type="GO" id="GO:0004605">
    <property type="term" value="F:phosphatidate cytidylyltransferase activity"/>
    <property type="evidence" value="ECO:0007669"/>
    <property type="project" value="UniProtKB-UniRule"/>
</dbReference>
<dbReference type="PANTHER" id="PTHR13773">
    <property type="entry name" value="PHOSPHATIDATE CYTIDYLYLTRANSFERASE"/>
    <property type="match status" value="1"/>
</dbReference>
<comment type="caution">
    <text evidence="19">The sequence shown here is derived from an EMBL/GenBank/DDBJ whole genome shotgun (WGS) entry which is preliminary data.</text>
</comment>
<keyword evidence="12 16" id="KW-0443">Lipid metabolism</keyword>
<keyword evidence="13 16" id="KW-0472">Membrane</keyword>
<evidence type="ECO:0000256" key="12">
    <source>
        <dbReference type="ARBA" id="ARBA00023098"/>
    </source>
</evidence>
<evidence type="ECO:0000256" key="8">
    <source>
        <dbReference type="ARBA" id="ARBA00022679"/>
    </source>
</evidence>
<keyword evidence="8 16" id="KW-0808">Transferase</keyword>
<feature type="transmembrane region" description="Helical" evidence="16">
    <location>
        <begin position="167"/>
        <end position="188"/>
    </location>
</feature>
<dbReference type="PROSITE" id="PS01315">
    <property type="entry name" value="CDS"/>
    <property type="match status" value="1"/>
</dbReference>
<evidence type="ECO:0000256" key="4">
    <source>
        <dbReference type="ARBA" id="ARBA00005189"/>
    </source>
</evidence>
<feature type="transmembrane region" description="Helical" evidence="16">
    <location>
        <begin position="344"/>
        <end position="366"/>
    </location>
</feature>
<evidence type="ECO:0000256" key="10">
    <source>
        <dbReference type="ARBA" id="ARBA00022695"/>
    </source>
</evidence>